<dbReference type="AlphaFoldDB" id="A0A914H505"/>
<evidence type="ECO:0000259" key="2">
    <source>
        <dbReference type="Pfam" id="PF23672"/>
    </source>
</evidence>
<evidence type="ECO:0000313" key="4">
    <source>
        <dbReference type="WBParaSite" id="Gr19_v10_g13293.t1"/>
    </source>
</evidence>
<sequence length="495" mass="57033">MRKKSFCRHFLVLTFANASQFDHCQPSPFERNWQQTPLNFGDEKCFGHGYSDCNLLSLRRWKSVRSPSIDAHSDLTLHKFVDLSFFDVMFSSKEMPSDFLDTNQNGEFWQLDSFEKGLYEELKTVKWEGLMPEESDHWMSDSSDQPADGRDEGSPSSIWGEYSTTAGEKNTEDRHTDNSGYILVGHPSGSHQQPTRPFVSDWHNWSSVRNLCATLPQKCTFRRLSFYRKRNGKCRYEFIVLIQVDNVTSFVDQISNCINKVQSLPEKRAYIDLYQEIEFEVDLEVLQHLVEISKSINCVGRRLVVQFGDDHSTDTFALTKQTPFSLYNRGNFCSSSNSPSISISNDLTLNFANNNYGSDEEKSEASEFDVEMEEIMDRDENQNVTVKQRHKAESEEDVTNNNNLWKNDWKNSRNMVKHLFTISTPYPQQPAELLQLVEGHLNNEKMAGQDVVRNSMCGEKNRNGGTSGRRKGGRTLGQKFIGTLWRKLSTKQERS</sequence>
<dbReference type="Pfam" id="PF23672">
    <property type="entry name" value="DUF7153"/>
    <property type="match status" value="1"/>
</dbReference>
<evidence type="ECO:0000256" key="1">
    <source>
        <dbReference type="SAM" id="MobiDB-lite"/>
    </source>
</evidence>
<feature type="region of interest" description="Disordered" evidence="1">
    <location>
        <begin position="456"/>
        <end position="476"/>
    </location>
</feature>
<feature type="region of interest" description="Disordered" evidence="1">
    <location>
        <begin position="135"/>
        <end position="195"/>
    </location>
</feature>
<keyword evidence="3" id="KW-1185">Reference proteome</keyword>
<proteinExistence type="predicted"/>
<feature type="domain" description="DUF7153" evidence="2">
    <location>
        <begin position="75"/>
        <end position="276"/>
    </location>
</feature>
<feature type="compositionally biased region" description="Polar residues" evidence="1">
    <location>
        <begin position="154"/>
        <end position="168"/>
    </location>
</feature>
<accession>A0A914H505</accession>
<organism evidence="3 4">
    <name type="scientific">Globodera rostochiensis</name>
    <name type="common">Golden nematode worm</name>
    <name type="synonym">Heterodera rostochiensis</name>
    <dbReference type="NCBI Taxonomy" id="31243"/>
    <lineage>
        <taxon>Eukaryota</taxon>
        <taxon>Metazoa</taxon>
        <taxon>Ecdysozoa</taxon>
        <taxon>Nematoda</taxon>
        <taxon>Chromadorea</taxon>
        <taxon>Rhabditida</taxon>
        <taxon>Tylenchina</taxon>
        <taxon>Tylenchomorpha</taxon>
        <taxon>Tylenchoidea</taxon>
        <taxon>Heteroderidae</taxon>
        <taxon>Heteroderinae</taxon>
        <taxon>Globodera</taxon>
    </lineage>
</organism>
<dbReference type="Proteomes" id="UP000887572">
    <property type="component" value="Unplaced"/>
</dbReference>
<reference evidence="4" key="1">
    <citation type="submission" date="2022-11" db="UniProtKB">
        <authorList>
            <consortium name="WormBaseParasite"/>
        </authorList>
    </citation>
    <scope>IDENTIFICATION</scope>
</reference>
<dbReference type="WBParaSite" id="Gr19_v10_g13293.t1">
    <property type="protein sequence ID" value="Gr19_v10_g13293.t1"/>
    <property type="gene ID" value="Gr19_v10_g13293"/>
</dbReference>
<protein>
    <recommendedName>
        <fullName evidence="2">DUF7153 domain-containing protein</fullName>
    </recommendedName>
</protein>
<name>A0A914H505_GLORO</name>
<evidence type="ECO:0000313" key="3">
    <source>
        <dbReference type="Proteomes" id="UP000887572"/>
    </source>
</evidence>
<dbReference type="InterPro" id="IPR055577">
    <property type="entry name" value="DUF7153"/>
</dbReference>